<reference evidence="6 7" key="1">
    <citation type="submission" date="2020-03" db="EMBL/GenBank/DDBJ databases">
        <title>Sphingomonas sp. nov., isolated from fish.</title>
        <authorList>
            <person name="Hyun D.-W."/>
            <person name="Bae J.-W."/>
        </authorList>
    </citation>
    <scope>NUCLEOTIDE SEQUENCE [LARGE SCALE GENOMIC DNA]</scope>
    <source>
        <strain evidence="6 7">HDW15C</strain>
    </source>
</reference>
<evidence type="ECO:0000256" key="2">
    <source>
        <dbReference type="ARBA" id="ARBA00022723"/>
    </source>
</evidence>
<proteinExistence type="inferred from homology"/>
<dbReference type="GO" id="GO:0046872">
    <property type="term" value="F:metal ion binding"/>
    <property type="evidence" value="ECO:0007669"/>
    <property type="project" value="UniProtKB-KW"/>
</dbReference>
<evidence type="ECO:0000313" key="7">
    <source>
        <dbReference type="Proteomes" id="UP000502502"/>
    </source>
</evidence>
<dbReference type="SUPFAM" id="SSF51316">
    <property type="entry name" value="Mss4-like"/>
    <property type="match status" value="1"/>
</dbReference>
<comment type="similarity">
    <text evidence="1">Belongs to the Gfa family.</text>
</comment>
<protein>
    <submittedName>
        <fullName evidence="6">GFA family protein</fullName>
    </submittedName>
</protein>
<keyword evidence="4" id="KW-0456">Lyase</keyword>
<evidence type="ECO:0000256" key="1">
    <source>
        <dbReference type="ARBA" id="ARBA00005495"/>
    </source>
</evidence>
<evidence type="ECO:0000256" key="3">
    <source>
        <dbReference type="ARBA" id="ARBA00022833"/>
    </source>
</evidence>
<dbReference type="PANTHER" id="PTHR33337">
    <property type="entry name" value="GFA DOMAIN-CONTAINING PROTEIN"/>
    <property type="match status" value="1"/>
</dbReference>
<dbReference type="PANTHER" id="PTHR33337:SF40">
    <property type="entry name" value="CENP-V_GFA DOMAIN-CONTAINING PROTEIN-RELATED"/>
    <property type="match status" value="1"/>
</dbReference>
<dbReference type="KEGG" id="ssin:G7078_01635"/>
<sequence length="146" mass="15667">MENDSGSIEGKCLCGAVTVRAVPRRRTVEACHCTMCRKWSGGAYLGVQCGSEVEFSGAEHIVRYRSSQWAERGFCGRCGSSLFFHYLPGDGYGLLAGLFDDDALEPLAEEIFIDEKPAYYAFAGNAEKLTGAQVMAKFGVGESGGG</sequence>
<evidence type="ECO:0000259" key="5">
    <source>
        <dbReference type="PROSITE" id="PS51891"/>
    </source>
</evidence>
<dbReference type="GO" id="GO:0016846">
    <property type="term" value="F:carbon-sulfur lyase activity"/>
    <property type="evidence" value="ECO:0007669"/>
    <property type="project" value="InterPro"/>
</dbReference>
<dbReference type="InterPro" id="IPR011057">
    <property type="entry name" value="Mss4-like_sf"/>
</dbReference>
<dbReference type="InterPro" id="IPR006913">
    <property type="entry name" value="CENP-V/GFA"/>
</dbReference>
<gene>
    <name evidence="6" type="ORF">G7078_01635</name>
</gene>
<evidence type="ECO:0000313" key="6">
    <source>
        <dbReference type="EMBL" id="QIL01616.1"/>
    </source>
</evidence>
<dbReference type="Gene3D" id="3.90.1590.10">
    <property type="entry name" value="glutathione-dependent formaldehyde- activating enzyme (gfa)"/>
    <property type="match status" value="1"/>
</dbReference>
<dbReference type="Pfam" id="PF04828">
    <property type="entry name" value="GFA"/>
    <property type="match status" value="1"/>
</dbReference>
<dbReference type="AlphaFoldDB" id="A0A6G7ZL42"/>
<dbReference type="PROSITE" id="PS51891">
    <property type="entry name" value="CENP_V_GFA"/>
    <property type="match status" value="1"/>
</dbReference>
<evidence type="ECO:0000256" key="4">
    <source>
        <dbReference type="ARBA" id="ARBA00023239"/>
    </source>
</evidence>
<keyword evidence="7" id="KW-1185">Reference proteome</keyword>
<dbReference type="RefSeq" id="WP_166092336.1">
    <property type="nucleotide sequence ID" value="NZ_CP049871.1"/>
</dbReference>
<organism evidence="6 7">
    <name type="scientific">Sphingomonas sinipercae</name>
    <dbReference type="NCBI Taxonomy" id="2714944"/>
    <lineage>
        <taxon>Bacteria</taxon>
        <taxon>Pseudomonadati</taxon>
        <taxon>Pseudomonadota</taxon>
        <taxon>Alphaproteobacteria</taxon>
        <taxon>Sphingomonadales</taxon>
        <taxon>Sphingomonadaceae</taxon>
        <taxon>Sphingomonas</taxon>
    </lineage>
</organism>
<keyword evidence="3" id="KW-0862">Zinc</keyword>
<name>A0A6G7ZL42_9SPHN</name>
<dbReference type="Proteomes" id="UP000502502">
    <property type="component" value="Chromosome"/>
</dbReference>
<feature type="domain" description="CENP-V/GFA" evidence="5">
    <location>
        <begin position="8"/>
        <end position="121"/>
    </location>
</feature>
<accession>A0A6G7ZL42</accession>
<dbReference type="EMBL" id="CP049871">
    <property type="protein sequence ID" value="QIL01616.1"/>
    <property type="molecule type" value="Genomic_DNA"/>
</dbReference>
<keyword evidence="2" id="KW-0479">Metal-binding</keyword>